<evidence type="ECO:0000313" key="2">
    <source>
        <dbReference type="EMBL" id="QHT76487.1"/>
    </source>
</evidence>
<sequence>MSFYFYKSKPELIDLQILDNYNNIIKDKYSTVTIPTKLKEINNYILILLWKIIKNYYNYLIIIILIIVLLYMRYMEVIKKKEKIKNLMRKLKK</sequence>
<proteinExistence type="predicted"/>
<keyword evidence="1" id="KW-0472">Membrane</keyword>
<keyword evidence="1" id="KW-1133">Transmembrane helix</keyword>
<feature type="transmembrane region" description="Helical" evidence="1">
    <location>
        <begin position="56"/>
        <end position="74"/>
    </location>
</feature>
<dbReference type="EMBL" id="MN739896">
    <property type="protein sequence ID" value="QHT76487.1"/>
    <property type="molecule type" value="Genomic_DNA"/>
</dbReference>
<name>A0A6C0H7X0_9ZZZZ</name>
<accession>A0A6C0H7X0</accession>
<keyword evidence="1" id="KW-0812">Transmembrane</keyword>
<protein>
    <submittedName>
        <fullName evidence="2">Uncharacterized protein</fullName>
    </submittedName>
</protein>
<reference evidence="2" key="1">
    <citation type="journal article" date="2020" name="Nature">
        <title>Giant virus diversity and host interactions through global metagenomics.</title>
        <authorList>
            <person name="Schulz F."/>
            <person name="Roux S."/>
            <person name="Paez-Espino D."/>
            <person name="Jungbluth S."/>
            <person name="Walsh D.A."/>
            <person name="Denef V.J."/>
            <person name="McMahon K.D."/>
            <person name="Konstantinidis K.T."/>
            <person name="Eloe-Fadrosh E.A."/>
            <person name="Kyrpides N.C."/>
            <person name="Woyke T."/>
        </authorList>
    </citation>
    <scope>NUCLEOTIDE SEQUENCE</scope>
    <source>
        <strain evidence="2">GVMAG-M-3300023179-82</strain>
    </source>
</reference>
<organism evidence="2">
    <name type="scientific">viral metagenome</name>
    <dbReference type="NCBI Taxonomy" id="1070528"/>
    <lineage>
        <taxon>unclassified sequences</taxon>
        <taxon>metagenomes</taxon>
        <taxon>organismal metagenomes</taxon>
    </lineage>
</organism>
<dbReference type="AlphaFoldDB" id="A0A6C0H7X0"/>
<evidence type="ECO:0000256" key="1">
    <source>
        <dbReference type="SAM" id="Phobius"/>
    </source>
</evidence>